<dbReference type="EMBL" id="JH651384">
    <property type="protein sequence ID" value="EIJ36958.1"/>
    <property type="molecule type" value="Genomic_DNA"/>
</dbReference>
<proteinExistence type="predicted"/>
<evidence type="ECO:0000259" key="1">
    <source>
        <dbReference type="Pfam" id="PF20247"/>
    </source>
</evidence>
<evidence type="ECO:0000313" key="3">
    <source>
        <dbReference type="Proteomes" id="UP000005317"/>
    </source>
</evidence>
<dbReference type="Pfam" id="PF20247">
    <property type="entry name" value="DUF6602"/>
    <property type="match status" value="1"/>
</dbReference>
<sequence>MNAAIGAIIENLDQIRLVFSKTETIFSKDTKNTGDSKEVSISEFLESFFPTTYTVKKGKIYSLDSDSQEIDCVILHSIHPRLFTPKREVILAEGVYAAIEIKPDIKTLTNKSEFHRGLKQIQSVKRLQRKLPTLHTEGKVPESRHRIPSVIFSKEARHINDTIIYIEEQINKKGSICVSGSYPNSSESKDCKAACPRFLML</sequence>
<keyword evidence="3" id="KW-1185">Reference proteome</keyword>
<reference evidence="3" key="1">
    <citation type="journal article" date="2011" name="Stand. Genomic Sci.">
        <title>Genome sequence of the filamentous, gliding Thiothrix nivea neotype strain (JP2(T)).</title>
        <authorList>
            <person name="Lapidus A."/>
            <person name="Nolan M."/>
            <person name="Lucas S."/>
            <person name="Glavina Del Rio T."/>
            <person name="Tice H."/>
            <person name="Cheng J.F."/>
            <person name="Tapia R."/>
            <person name="Han C."/>
            <person name="Goodwin L."/>
            <person name="Pitluck S."/>
            <person name="Liolios K."/>
            <person name="Pagani I."/>
            <person name="Ivanova N."/>
            <person name="Huntemann M."/>
            <person name="Mavromatis K."/>
            <person name="Mikhailova N."/>
            <person name="Pati A."/>
            <person name="Chen A."/>
            <person name="Palaniappan K."/>
            <person name="Land M."/>
            <person name="Brambilla E.M."/>
            <person name="Rohde M."/>
            <person name="Abt B."/>
            <person name="Verbarg S."/>
            <person name="Goker M."/>
            <person name="Bristow J."/>
            <person name="Eisen J.A."/>
            <person name="Markowitz V."/>
            <person name="Hugenholtz P."/>
            <person name="Kyrpides N.C."/>
            <person name="Klenk H.P."/>
            <person name="Woyke T."/>
        </authorList>
    </citation>
    <scope>NUCLEOTIDE SEQUENCE [LARGE SCALE GENOMIC DNA]</scope>
    <source>
        <strain evidence="3">ATCC 35100 / DSM 5205 / JP2</strain>
    </source>
</reference>
<dbReference type="AlphaFoldDB" id="A0A656HJ61"/>
<gene>
    <name evidence="2" type="ORF">Thini_4483</name>
</gene>
<dbReference type="OrthoDB" id="3765434at2"/>
<dbReference type="Proteomes" id="UP000005317">
    <property type="component" value="Unassembled WGS sequence"/>
</dbReference>
<evidence type="ECO:0000313" key="2">
    <source>
        <dbReference type="EMBL" id="EIJ36958.1"/>
    </source>
</evidence>
<dbReference type="CDD" id="cd21173">
    <property type="entry name" value="NucC-like"/>
    <property type="match status" value="1"/>
</dbReference>
<feature type="domain" description="DUF6602" evidence="1">
    <location>
        <begin position="28"/>
        <end position="127"/>
    </location>
</feature>
<dbReference type="RefSeq" id="WP_002710821.1">
    <property type="nucleotide sequence ID" value="NZ_JH651384.1"/>
</dbReference>
<accession>A0A656HJ61</accession>
<name>A0A656HJ61_THINJ</name>
<organism evidence="2 3">
    <name type="scientific">Thiothrix nivea (strain ATCC 35100 / DSM 5205 / JP2)</name>
    <dbReference type="NCBI Taxonomy" id="870187"/>
    <lineage>
        <taxon>Bacteria</taxon>
        <taxon>Pseudomonadati</taxon>
        <taxon>Pseudomonadota</taxon>
        <taxon>Gammaproteobacteria</taxon>
        <taxon>Thiotrichales</taxon>
        <taxon>Thiotrichaceae</taxon>
        <taxon>Thiothrix</taxon>
    </lineage>
</organism>
<protein>
    <recommendedName>
        <fullName evidence="1">DUF6602 domain-containing protein</fullName>
    </recommendedName>
</protein>
<dbReference type="InterPro" id="IPR046537">
    <property type="entry name" value="DUF6602"/>
</dbReference>